<feature type="transmembrane region" description="Helical" evidence="6">
    <location>
        <begin position="180"/>
        <end position="201"/>
    </location>
</feature>
<keyword evidence="4 6" id="KW-1133">Transmembrane helix</keyword>
<evidence type="ECO:0000256" key="1">
    <source>
        <dbReference type="ARBA" id="ARBA00004141"/>
    </source>
</evidence>
<dbReference type="eggNOG" id="COG0697">
    <property type="taxonomic scope" value="Bacteria"/>
</dbReference>
<evidence type="ECO:0000259" key="7">
    <source>
        <dbReference type="Pfam" id="PF00892"/>
    </source>
</evidence>
<comment type="subcellular location">
    <subcellularLocation>
        <location evidence="1">Membrane</location>
        <topology evidence="1">Multi-pass membrane protein</topology>
    </subcellularLocation>
</comment>
<feature type="domain" description="EamA" evidence="7">
    <location>
        <begin position="151"/>
        <end position="280"/>
    </location>
</feature>
<dbReference type="PANTHER" id="PTHR22911:SF6">
    <property type="entry name" value="SOLUTE CARRIER FAMILY 35 MEMBER G1"/>
    <property type="match status" value="1"/>
</dbReference>
<evidence type="ECO:0000313" key="9">
    <source>
        <dbReference type="Proteomes" id="UP000004259"/>
    </source>
</evidence>
<evidence type="ECO:0000313" key="8">
    <source>
        <dbReference type="EMBL" id="EGC01144.1"/>
    </source>
</evidence>
<protein>
    <submittedName>
        <fullName evidence="8">Putative membrane protein</fullName>
    </submittedName>
</protein>
<dbReference type="PANTHER" id="PTHR22911">
    <property type="entry name" value="ACYL-MALONYL CONDENSING ENZYME-RELATED"/>
    <property type="match status" value="1"/>
</dbReference>
<dbReference type="Proteomes" id="UP000004259">
    <property type="component" value="Unassembled WGS sequence"/>
</dbReference>
<comment type="caution">
    <text evidence="8">The sequence shown here is derived from an EMBL/GenBank/DDBJ whole genome shotgun (WGS) entry which is preliminary data.</text>
</comment>
<keyword evidence="3 6" id="KW-0812">Transmembrane</keyword>
<sequence>MVKKKYKAVIYIVLSAFCFALMGLFVTKSGDLPTMQKVFFRNLFALFIAIGSLKKSGTKFEIGDKKNHAVLFVRAFGGTIGMIGNFYALGKMNLSDALMLNKMSPFFVIVFSYIFLKEKLTRFQLLTVLGAFGGSLFIIKPSFSNVDLFPAICGFLGGMGAGLAYTCVRYLGQHGVKGPVIVAYFSGFSCLFTLPFLIFQFKPMTLAQFLCLLGAGISAAGGQFSITAAYSHAPAKEISVYDYSQLIFTTILGMIFLHQFPDKWSFVGYIIIITMAVLVFIYNNFLHKASDAENKTA</sequence>
<name>E9SHR1_RUMAL</name>
<dbReference type="SUPFAM" id="SSF103481">
    <property type="entry name" value="Multidrug resistance efflux transporter EmrE"/>
    <property type="match status" value="2"/>
</dbReference>
<feature type="transmembrane region" description="Helical" evidence="6">
    <location>
        <begin position="149"/>
        <end position="168"/>
    </location>
</feature>
<feature type="transmembrane region" description="Helical" evidence="6">
    <location>
        <begin position="38"/>
        <end position="57"/>
    </location>
</feature>
<dbReference type="AlphaFoldDB" id="E9SHR1"/>
<feature type="transmembrane region" description="Helical" evidence="6">
    <location>
        <begin position="207"/>
        <end position="228"/>
    </location>
</feature>
<evidence type="ECO:0000256" key="3">
    <source>
        <dbReference type="ARBA" id="ARBA00022692"/>
    </source>
</evidence>
<evidence type="ECO:0000256" key="5">
    <source>
        <dbReference type="ARBA" id="ARBA00023136"/>
    </source>
</evidence>
<feature type="transmembrane region" description="Helical" evidence="6">
    <location>
        <begin position="69"/>
        <end position="87"/>
    </location>
</feature>
<feature type="domain" description="EamA" evidence="7">
    <location>
        <begin position="7"/>
        <end position="139"/>
    </location>
</feature>
<reference evidence="8 9" key="1">
    <citation type="submission" date="2011-02" db="EMBL/GenBank/DDBJ databases">
        <authorList>
            <person name="Nelson K.E."/>
            <person name="Sutton G."/>
            <person name="Torralba M."/>
            <person name="Durkin S."/>
            <person name="Harkins D."/>
            <person name="Montgomery R."/>
            <person name="Ziemer C."/>
            <person name="Klaassens E."/>
            <person name="Ocuiv P."/>
            <person name="Morrison M."/>
        </authorList>
    </citation>
    <scope>NUCLEOTIDE SEQUENCE [LARGE SCALE GENOMIC DNA]</scope>
    <source>
        <strain evidence="8 9">8</strain>
    </source>
</reference>
<dbReference type="InterPro" id="IPR037185">
    <property type="entry name" value="EmrE-like"/>
</dbReference>
<feature type="transmembrane region" description="Helical" evidence="6">
    <location>
        <begin position="240"/>
        <end position="260"/>
    </location>
</feature>
<comment type="similarity">
    <text evidence="2">Belongs to the EamA transporter family.</text>
</comment>
<evidence type="ECO:0000256" key="2">
    <source>
        <dbReference type="ARBA" id="ARBA00007362"/>
    </source>
</evidence>
<dbReference type="InterPro" id="IPR000620">
    <property type="entry name" value="EamA_dom"/>
</dbReference>
<evidence type="ECO:0000256" key="4">
    <source>
        <dbReference type="ARBA" id="ARBA00022989"/>
    </source>
</evidence>
<keyword evidence="5 6" id="KW-0472">Membrane</keyword>
<dbReference type="Pfam" id="PF00892">
    <property type="entry name" value="EamA"/>
    <property type="match status" value="2"/>
</dbReference>
<dbReference type="RefSeq" id="WP_002853260.1">
    <property type="nucleotide sequence ID" value="NZ_ADKM02000134.1"/>
</dbReference>
<proteinExistence type="inferred from homology"/>
<feature type="transmembrane region" description="Helical" evidence="6">
    <location>
        <begin position="9"/>
        <end position="26"/>
    </location>
</feature>
<feature type="transmembrane region" description="Helical" evidence="6">
    <location>
        <begin position="99"/>
        <end position="116"/>
    </location>
</feature>
<evidence type="ECO:0000256" key="6">
    <source>
        <dbReference type="SAM" id="Phobius"/>
    </source>
</evidence>
<gene>
    <name evidence="8" type="ORF">CUS_7011</name>
</gene>
<dbReference type="OrthoDB" id="5148831at2"/>
<dbReference type="EMBL" id="ADKM02000134">
    <property type="protein sequence ID" value="EGC01144.1"/>
    <property type="molecule type" value="Genomic_DNA"/>
</dbReference>
<dbReference type="STRING" id="246199.CUS_7011"/>
<dbReference type="GO" id="GO:0016020">
    <property type="term" value="C:membrane"/>
    <property type="evidence" value="ECO:0007669"/>
    <property type="project" value="UniProtKB-SubCell"/>
</dbReference>
<organism evidence="8 9">
    <name type="scientific">Ruminococcus albus 8</name>
    <dbReference type="NCBI Taxonomy" id="246199"/>
    <lineage>
        <taxon>Bacteria</taxon>
        <taxon>Bacillati</taxon>
        <taxon>Bacillota</taxon>
        <taxon>Clostridia</taxon>
        <taxon>Eubacteriales</taxon>
        <taxon>Oscillospiraceae</taxon>
        <taxon>Ruminococcus</taxon>
    </lineage>
</organism>
<feature type="transmembrane region" description="Helical" evidence="6">
    <location>
        <begin position="266"/>
        <end position="285"/>
    </location>
</feature>
<keyword evidence="9" id="KW-1185">Reference proteome</keyword>
<accession>E9SHR1</accession>
<feature type="transmembrane region" description="Helical" evidence="6">
    <location>
        <begin position="123"/>
        <end position="143"/>
    </location>
</feature>